<evidence type="ECO:0000256" key="1">
    <source>
        <dbReference type="SAM" id="Phobius"/>
    </source>
</evidence>
<proteinExistence type="predicted"/>
<accession>A0A1B7LY18</accession>
<dbReference type="EMBL" id="LXEY01000020">
    <property type="protein sequence ID" value="OAV60127.1"/>
    <property type="molecule type" value="Genomic_DNA"/>
</dbReference>
<keyword evidence="1" id="KW-1133">Transmembrane helix</keyword>
<organism evidence="2 3">
    <name type="scientific">Enteractinococcus helveticum</name>
    <dbReference type="NCBI Taxonomy" id="1837282"/>
    <lineage>
        <taxon>Bacteria</taxon>
        <taxon>Bacillati</taxon>
        <taxon>Actinomycetota</taxon>
        <taxon>Actinomycetes</taxon>
        <taxon>Micrococcales</taxon>
        <taxon>Micrococcaceae</taxon>
    </lineage>
</organism>
<evidence type="ECO:0000313" key="3">
    <source>
        <dbReference type="Proteomes" id="UP000078292"/>
    </source>
</evidence>
<dbReference type="AlphaFoldDB" id="A0A1B7LY18"/>
<dbReference type="Proteomes" id="UP000078292">
    <property type="component" value="Unassembled WGS sequence"/>
</dbReference>
<protein>
    <submittedName>
        <fullName evidence="2">Uncharacterized protein</fullName>
    </submittedName>
</protein>
<comment type="caution">
    <text evidence="2">The sequence shown here is derived from an EMBL/GenBank/DDBJ whole genome shotgun (WGS) entry which is preliminary data.</text>
</comment>
<dbReference type="RefSeq" id="WP_043057521.1">
    <property type="nucleotide sequence ID" value="NZ_LXEY01000020.1"/>
</dbReference>
<name>A0A1B7LY18_9MICC</name>
<keyword evidence="3" id="KW-1185">Reference proteome</keyword>
<keyword evidence="1" id="KW-0472">Membrane</keyword>
<feature type="transmembrane region" description="Helical" evidence="1">
    <location>
        <begin position="70"/>
        <end position="88"/>
    </location>
</feature>
<dbReference type="STRING" id="1837282.A6F49_12045"/>
<reference evidence="2 3" key="1">
    <citation type="submission" date="2016-04" db="EMBL/GenBank/DDBJ databases">
        <title>First whole genome shotgun sequence of the bacterium Enteractinococcus sp. strain UASWS1574.</title>
        <authorList>
            <person name="Crovadore J."/>
            <person name="Chablais R."/>
            <person name="Lefort F."/>
        </authorList>
    </citation>
    <scope>NUCLEOTIDE SEQUENCE [LARGE SCALE GENOMIC DNA]</scope>
    <source>
        <strain evidence="2 3">UASWS1574</strain>
    </source>
</reference>
<evidence type="ECO:0000313" key="2">
    <source>
        <dbReference type="EMBL" id="OAV60127.1"/>
    </source>
</evidence>
<dbReference type="OrthoDB" id="4954137at2"/>
<sequence length="159" mass="17427">MFEPLDLQTPQLAVGLGFVFAIAGAAILAHATWRRRRLQAWAAGESRRFEGTDSRGERPDAPRDVRIETIAGLVALLLGTAGIVYGMVGQEQQNAVLESNTIAKYPQVQEVEPQEWHGNLLEAEVTTVDGERLPVRILFDSETGEPTVQGDHPELGIQE</sequence>
<gene>
    <name evidence="2" type="ORF">A6F49_12045</name>
</gene>
<feature type="transmembrane region" description="Helical" evidence="1">
    <location>
        <begin position="12"/>
        <end position="33"/>
    </location>
</feature>
<keyword evidence="1" id="KW-0812">Transmembrane</keyword>